<sequence>MAYDKLKKMAGKKKKKSFQTHLHSATTVEDMMDCLQKAYDNHKKRASFKLLAQFQKHSEWLGKLFEAIDGVVQANTAIPCSIWSPLRLCLQVSNCHSIIAEQLVVMIDTIHQTMGRINIYKQLPPNPALYTALLSVFTDVVNFCYISLDLFNHSVFVRLFKLLVSPAKKKFQGVIDDLRRHTEHLDLTANAVEHMEMRQFREEARVESRLENWLRALDSPNMRQRKEDMLKDQVKGTCDWILSHENFKTWKTTKDIRERLLCVSGKSGCGKSFLAASVIDHLAAEAQNNRIFYLFFSEKGNKYRAPEDTLARSALSQILQELQGDQREVELASLLDQMNKFSDPTTTDLWMTVLKAMESSHEPAFWVIDGLDECLDGQSPLGDERKLDDAITRLMGYFTELLTRHAPSRVMVLGRPHAVNAMKEEKLPYLSIAIDDNMIVDDLNRYIEAKTRESSFLGQETQKRLLQNISKTFLEKSQGTFLWVQLVMSDIQTWASSDEVDSALCTLPNGLRARYNQMARRLENSKAYDIEVANQIFGFLTTAGRPLDVEELQYAQGMARWIEKKAKGKATLKECLIYGPEKKFLDLCGGFVHIQHGKVIFVHLSAKEYLLEFAVETKFKVDLIASHELFSKSCFDFGFLHGLEEDLTIFLRGLQSSDLRKLSAVPWDTAVSKISRDFYTRSQTPKLHGAKSQNMEVLDSLLDMLSNKDSISDTDDEDALESDYPTPPVTSRHDEALPIFMTAKRNLREDNSLFKYWVGLALVQLGESEEAEPLLQDAVSSSNPVMRIAEHRQWQILWLGRSLFNQVKYDEAEDMFRRGISEGQSPPNSATLCNTFWVARTLFCQERYEDAAQLFIWSADERRKRPEKMTRGFSLYGSFAGIACVFSQKYALAEETLKKHLEFIQRTLKGVTSAEMNTRVWLCRALKLQERYLEAESILRPVIQQLKDLELLDFTGESLYETASTESDNGSDYRGSSEETSSDIGEESTSEEDFTGSDGEEDDDVGNYMDQDEDDASQHGKQVSRVANPYIYSGRYAYDYEEDGYDISWDYREIGEELCRNGHPVLAKEVFDLLGIDAEERAEAD</sequence>
<dbReference type="Proteomes" id="UP000241546">
    <property type="component" value="Unassembled WGS sequence"/>
</dbReference>
<dbReference type="InterPro" id="IPR056125">
    <property type="entry name" value="DUF7708"/>
</dbReference>
<feature type="region of interest" description="Disordered" evidence="2">
    <location>
        <begin position="962"/>
        <end position="1022"/>
    </location>
</feature>
<evidence type="ECO:0000313" key="5">
    <source>
        <dbReference type="Proteomes" id="UP000241546"/>
    </source>
</evidence>
<dbReference type="PROSITE" id="PS50837">
    <property type="entry name" value="NACHT"/>
    <property type="match status" value="1"/>
</dbReference>
<dbReference type="Gene3D" id="1.25.40.10">
    <property type="entry name" value="Tetratricopeptide repeat domain"/>
    <property type="match status" value="1"/>
</dbReference>
<protein>
    <recommendedName>
        <fullName evidence="3">NACHT domain-containing protein</fullName>
    </recommendedName>
</protein>
<proteinExistence type="predicted"/>
<accession>A0A2T4B7J0</accession>
<dbReference type="EMBL" id="KZ680215">
    <property type="protein sequence ID" value="PTB65199.1"/>
    <property type="molecule type" value="Genomic_DNA"/>
</dbReference>
<dbReference type="InterPro" id="IPR027417">
    <property type="entry name" value="P-loop_NTPase"/>
</dbReference>
<evidence type="ECO:0000259" key="3">
    <source>
        <dbReference type="PROSITE" id="PS50837"/>
    </source>
</evidence>
<dbReference type="Pfam" id="PF24883">
    <property type="entry name" value="NPHP3_N"/>
    <property type="match status" value="1"/>
</dbReference>
<feature type="compositionally biased region" description="Acidic residues" evidence="2">
    <location>
        <begin position="980"/>
        <end position="1015"/>
    </location>
</feature>
<dbReference type="OrthoDB" id="1658288at2759"/>
<evidence type="ECO:0000256" key="1">
    <source>
        <dbReference type="ARBA" id="ARBA00022737"/>
    </source>
</evidence>
<dbReference type="AlphaFoldDB" id="A0A2T4B7J0"/>
<dbReference type="PANTHER" id="PTHR10039:SF14">
    <property type="entry name" value="NACHT DOMAIN-CONTAINING PROTEIN"/>
    <property type="match status" value="1"/>
</dbReference>
<feature type="domain" description="NACHT" evidence="3">
    <location>
        <begin position="259"/>
        <end position="373"/>
    </location>
</feature>
<dbReference type="InterPro" id="IPR056884">
    <property type="entry name" value="NPHP3-like_N"/>
</dbReference>
<evidence type="ECO:0000313" key="4">
    <source>
        <dbReference type="EMBL" id="PTB65199.1"/>
    </source>
</evidence>
<dbReference type="GeneID" id="36601626"/>
<keyword evidence="5" id="KW-1185">Reference proteome</keyword>
<reference evidence="5" key="1">
    <citation type="submission" date="2016-07" db="EMBL/GenBank/DDBJ databases">
        <title>Multiple horizontal gene transfer events from other fungi enriched the ability of initially mycotrophic Trichoderma (Ascomycota) to feed on dead plant biomass.</title>
        <authorList>
            <consortium name="DOE Joint Genome Institute"/>
            <person name="Atanasova L."/>
            <person name="Chenthamara K."/>
            <person name="Zhang J."/>
            <person name="Grujic M."/>
            <person name="Henrissat B."/>
            <person name="Kuo A."/>
            <person name="Aerts A."/>
            <person name="Salamov A."/>
            <person name="Lipzen A."/>
            <person name="Labutti K."/>
            <person name="Barry K."/>
            <person name="Miao Y."/>
            <person name="Rahimi M.J."/>
            <person name="Shen Q."/>
            <person name="Grigoriev I.V."/>
            <person name="Kubicek C.P."/>
            <person name="Druzhinina I.S."/>
        </authorList>
    </citation>
    <scope>NUCLEOTIDE SEQUENCE [LARGE SCALE GENOMIC DNA]</scope>
    <source>
        <strain evidence="5">TUCIM 6016</strain>
    </source>
</reference>
<name>A0A2T4B7J0_9HYPO</name>
<organism evidence="4 5">
    <name type="scientific">Trichoderma citrinoviride</name>
    <dbReference type="NCBI Taxonomy" id="58853"/>
    <lineage>
        <taxon>Eukaryota</taxon>
        <taxon>Fungi</taxon>
        <taxon>Dikarya</taxon>
        <taxon>Ascomycota</taxon>
        <taxon>Pezizomycotina</taxon>
        <taxon>Sordariomycetes</taxon>
        <taxon>Hypocreomycetidae</taxon>
        <taxon>Hypocreales</taxon>
        <taxon>Hypocreaceae</taxon>
        <taxon>Trichoderma</taxon>
    </lineage>
</organism>
<dbReference type="SUPFAM" id="SSF52540">
    <property type="entry name" value="P-loop containing nucleoside triphosphate hydrolases"/>
    <property type="match status" value="1"/>
</dbReference>
<dbReference type="SUPFAM" id="SSF48452">
    <property type="entry name" value="TPR-like"/>
    <property type="match status" value="1"/>
</dbReference>
<gene>
    <name evidence="4" type="ORF">BBK36DRAFT_1142195</name>
</gene>
<dbReference type="PANTHER" id="PTHR10039">
    <property type="entry name" value="AMELOGENIN"/>
    <property type="match status" value="1"/>
</dbReference>
<dbReference type="InterPro" id="IPR011990">
    <property type="entry name" value="TPR-like_helical_dom_sf"/>
</dbReference>
<dbReference type="RefSeq" id="XP_024748519.1">
    <property type="nucleotide sequence ID" value="XM_024893508.1"/>
</dbReference>
<evidence type="ECO:0000256" key="2">
    <source>
        <dbReference type="SAM" id="MobiDB-lite"/>
    </source>
</evidence>
<keyword evidence="1" id="KW-0677">Repeat</keyword>
<dbReference type="Pfam" id="PF24809">
    <property type="entry name" value="DUF7708"/>
    <property type="match status" value="1"/>
</dbReference>
<dbReference type="Gene3D" id="3.40.50.300">
    <property type="entry name" value="P-loop containing nucleotide triphosphate hydrolases"/>
    <property type="match status" value="1"/>
</dbReference>
<dbReference type="InterPro" id="IPR007111">
    <property type="entry name" value="NACHT_NTPase"/>
</dbReference>